<dbReference type="InParanoid" id="A0A674D9M8"/>
<protein>
    <submittedName>
        <fullName evidence="1">Uncharacterized protein</fullName>
    </submittedName>
</protein>
<name>A0A674D9M8_SALTR</name>
<reference evidence="1" key="1">
    <citation type="submission" date="2025-08" db="UniProtKB">
        <authorList>
            <consortium name="Ensembl"/>
        </authorList>
    </citation>
    <scope>IDENTIFICATION</scope>
</reference>
<dbReference type="OMA" id="AYERHHP"/>
<dbReference type="AlphaFoldDB" id="A0A674D9M8"/>
<keyword evidence="2" id="KW-1185">Reference proteome</keyword>
<proteinExistence type="predicted"/>
<dbReference type="Proteomes" id="UP000472277">
    <property type="component" value="Chromosome 26"/>
</dbReference>
<accession>A0A674D9M8</accession>
<organism evidence="1 2">
    <name type="scientific">Salmo trutta</name>
    <name type="common">Brown trout</name>
    <dbReference type="NCBI Taxonomy" id="8032"/>
    <lineage>
        <taxon>Eukaryota</taxon>
        <taxon>Metazoa</taxon>
        <taxon>Chordata</taxon>
        <taxon>Craniata</taxon>
        <taxon>Vertebrata</taxon>
        <taxon>Euteleostomi</taxon>
        <taxon>Actinopterygii</taxon>
        <taxon>Neopterygii</taxon>
        <taxon>Teleostei</taxon>
        <taxon>Protacanthopterygii</taxon>
        <taxon>Salmoniformes</taxon>
        <taxon>Salmonidae</taxon>
        <taxon>Salmoninae</taxon>
        <taxon>Salmo</taxon>
    </lineage>
</organism>
<evidence type="ECO:0000313" key="1">
    <source>
        <dbReference type="Ensembl" id="ENSSTUP00000092259.1"/>
    </source>
</evidence>
<evidence type="ECO:0000313" key="2">
    <source>
        <dbReference type="Proteomes" id="UP000472277"/>
    </source>
</evidence>
<dbReference type="GeneTree" id="ENSGT00670000098061"/>
<reference evidence="1" key="2">
    <citation type="submission" date="2025-09" db="UniProtKB">
        <authorList>
            <consortium name="Ensembl"/>
        </authorList>
    </citation>
    <scope>IDENTIFICATION</scope>
</reference>
<dbReference type="Ensembl" id="ENSSTUT00000098221.1">
    <property type="protein sequence ID" value="ENSSTUP00000092259.1"/>
    <property type="gene ID" value="ENSSTUG00000040587.1"/>
</dbReference>
<sequence>MFITHHSLPLHNHTYLHSQPFIVCDDMFHVLSRELDPAPNPPSFSSNIIKATLDYLSKCHSASHKSLVAILSKTLRILLAVCQKASEMINAYERHHPADVPHVCQSAAQGGQGRPGGAWAFIL</sequence>